<dbReference type="InterPro" id="IPR040771">
    <property type="entry name" value="TLP1_add_C"/>
</dbReference>
<dbReference type="PANTHER" id="PTHR18919:SF139">
    <property type="entry name" value="THIOLASE-LIKE PROTEIN TYPE 1 ADDITIONAL C-TERMINAL DOMAIN-CONTAINING PROTEIN"/>
    <property type="match status" value="1"/>
</dbReference>
<evidence type="ECO:0000256" key="1">
    <source>
        <dbReference type="ARBA" id="ARBA00010982"/>
    </source>
</evidence>
<keyword evidence="3" id="KW-0012">Acyltransferase</keyword>
<dbReference type="Pfam" id="PF18313">
    <property type="entry name" value="TLP1_add_C"/>
    <property type="match status" value="1"/>
</dbReference>
<dbReference type="SUPFAM" id="SSF53901">
    <property type="entry name" value="Thiolase-like"/>
    <property type="match status" value="1"/>
</dbReference>
<evidence type="ECO:0000256" key="2">
    <source>
        <dbReference type="ARBA" id="ARBA00022679"/>
    </source>
</evidence>
<dbReference type="EMBL" id="JAVRRG010000124">
    <property type="protein sequence ID" value="KAK5083228.1"/>
    <property type="molecule type" value="Genomic_DNA"/>
</dbReference>
<dbReference type="InterPro" id="IPR016039">
    <property type="entry name" value="Thiolase-like"/>
</dbReference>
<evidence type="ECO:0000259" key="4">
    <source>
        <dbReference type="Pfam" id="PF18313"/>
    </source>
</evidence>
<keyword evidence="6" id="KW-1185">Reference proteome</keyword>
<evidence type="ECO:0000313" key="6">
    <source>
        <dbReference type="Proteomes" id="UP001345013"/>
    </source>
</evidence>
<name>A0ABR0K2Q6_9EURO</name>
<evidence type="ECO:0000256" key="3">
    <source>
        <dbReference type="ARBA" id="ARBA00023315"/>
    </source>
</evidence>
<comment type="caution">
    <text evidence="5">The sequence shown here is derived from an EMBL/GenBank/DDBJ whole genome shotgun (WGS) entry which is preliminary data.</text>
</comment>
<comment type="similarity">
    <text evidence="1">Belongs to the thiolase-like superfamily. Thiolase family.</text>
</comment>
<protein>
    <recommendedName>
        <fullName evidence="4">Thiolase-like protein type 1 additional C-terminal domain-containing protein</fullName>
    </recommendedName>
</protein>
<dbReference type="Gene3D" id="3.40.47.10">
    <property type="match status" value="1"/>
</dbReference>
<dbReference type="Proteomes" id="UP001345013">
    <property type="component" value="Unassembled WGS sequence"/>
</dbReference>
<accession>A0ABR0K2Q6</accession>
<keyword evidence="2" id="KW-0808">Transferase</keyword>
<feature type="domain" description="Thiolase-like protein type 1 additional C-terminal" evidence="4">
    <location>
        <begin position="429"/>
        <end position="513"/>
    </location>
</feature>
<reference evidence="5 6" key="1">
    <citation type="submission" date="2023-08" db="EMBL/GenBank/DDBJ databases">
        <title>Black Yeasts Isolated from many extreme environments.</title>
        <authorList>
            <person name="Coleine C."/>
            <person name="Stajich J.E."/>
            <person name="Selbmann L."/>
        </authorList>
    </citation>
    <scope>NUCLEOTIDE SEQUENCE [LARGE SCALE GENOMIC DNA]</scope>
    <source>
        <strain evidence="5 6">CCFEE 5885</strain>
    </source>
</reference>
<dbReference type="PANTHER" id="PTHR18919">
    <property type="entry name" value="ACETYL-COA C-ACYLTRANSFERASE"/>
    <property type="match status" value="1"/>
</dbReference>
<organism evidence="5 6">
    <name type="scientific">Lithohypha guttulata</name>
    <dbReference type="NCBI Taxonomy" id="1690604"/>
    <lineage>
        <taxon>Eukaryota</taxon>
        <taxon>Fungi</taxon>
        <taxon>Dikarya</taxon>
        <taxon>Ascomycota</taxon>
        <taxon>Pezizomycotina</taxon>
        <taxon>Eurotiomycetes</taxon>
        <taxon>Chaetothyriomycetidae</taxon>
        <taxon>Chaetothyriales</taxon>
        <taxon>Trichomeriaceae</taxon>
        <taxon>Lithohypha</taxon>
    </lineage>
</organism>
<proteinExistence type="inferred from homology"/>
<evidence type="ECO:0000313" key="5">
    <source>
        <dbReference type="EMBL" id="KAK5083228.1"/>
    </source>
</evidence>
<sequence>MAQSVPVVIGVGDIVNRSLKLEDALEPSELILRAIQEALRDTGLAKTAQSKLQASIDSIAVVRSWTWPYPDLPGLLCSKLEINPTHKEYTEHGGNSPGRAFDEAARRVAQNQCKVAVVTGGEALASLNAFAKARKLPPSGWTKVETVVDSVFSPTSRDLPEGSLNAMVGQAWAADNTGGLGNIHEIGAPIHVYPLYENGFRAHRGQSIADNNKESAKLYGEFAKVAENNPYAWNHGRPAATEEYIGAVSEKNRMICFPYPMLMNAFNTVNLAGACILTSTAFAEELGVPKDRWIYPLGGAGTRDSYDSPCISRSLDAAMEVSNLKKEQVDCYDFYSCFPIVPKLACQHLGLSLDKPEKPITLLGGLTSFGGAGNNYSMHAFPAMVRELRKGKMQNGLVLANGGVATYQYAVCLSSKPRADQSPYPEKNPLPAVNTDIPAPEVDPVAEGEAVVETYTVEFDRKGKPFRGHIVGRLKSNDHRFIANHGDNSTLQQLSSYSKEPIGRAGYVKKDDKKKGRNLFVFADSSNL</sequence>
<dbReference type="Gene3D" id="2.40.50.840">
    <property type="match status" value="1"/>
</dbReference>
<gene>
    <name evidence="5" type="ORF">LTR24_007856</name>
</gene>